<dbReference type="RefSeq" id="WP_317793630.1">
    <property type="nucleotide sequence ID" value="NZ_AP028461.1"/>
</dbReference>
<reference evidence="2" key="1">
    <citation type="journal article" date="2019" name="Int. J. Syst. Evol. Microbiol.">
        <title>The Global Catalogue of Microorganisms (GCM) 10K type strain sequencing project: providing services to taxonomists for standard genome sequencing and annotation.</title>
        <authorList>
            <consortium name="The Broad Institute Genomics Platform"/>
            <consortium name="The Broad Institute Genome Sequencing Center for Infectious Disease"/>
            <person name="Wu L."/>
            <person name="Ma J."/>
        </authorList>
    </citation>
    <scope>NUCLEOTIDE SEQUENCE [LARGE SCALE GENOMIC DNA]</scope>
    <source>
        <strain evidence="2">CCM 7526</strain>
    </source>
</reference>
<name>A0ABW4AKX9_9ACTN</name>
<proteinExistence type="predicted"/>
<comment type="caution">
    <text evidence="1">The sequence shown here is derived from an EMBL/GenBank/DDBJ whole genome shotgun (WGS) entry which is preliminary data.</text>
</comment>
<protein>
    <submittedName>
        <fullName evidence="1">Uncharacterized protein</fullName>
    </submittedName>
</protein>
<evidence type="ECO:0000313" key="1">
    <source>
        <dbReference type="EMBL" id="MFD1370603.1"/>
    </source>
</evidence>
<organism evidence="1 2">
    <name type="scientific">Actinoplanes sichuanensis</name>
    <dbReference type="NCBI Taxonomy" id="512349"/>
    <lineage>
        <taxon>Bacteria</taxon>
        <taxon>Bacillati</taxon>
        <taxon>Actinomycetota</taxon>
        <taxon>Actinomycetes</taxon>
        <taxon>Micromonosporales</taxon>
        <taxon>Micromonosporaceae</taxon>
        <taxon>Actinoplanes</taxon>
    </lineage>
</organism>
<dbReference type="Proteomes" id="UP001597183">
    <property type="component" value="Unassembled WGS sequence"/>
</dbReference>
<sequence length="148" mass="16307">MGFGYKTSWLAVPDRTPVEVADALDLHSRETLDWPTGTGRAYDHGVFVAEPVPGWTVAHSRRHLPPDFDATDPRFPAWLADLSRRLGEVQFFASERVGGYFAWARARDGHLSRAYCFTDDGVSPFIGEPTPAEIALNLGTRSSEETGG</sequence>
<gene>
    <name evidence="1" type="ORF">ACFQ5G_35150</name>
</gene>
<keyword evidence="2" id="KW-1185">Reference proteome</keyword>
<accession>A0ABW4AKX9</accession>
<dbReference type="EMBL" id="JBHTMK010000044">
    <property type="protein sequence ID" value="MFD1370603.1"/>
    <property type="molecule type" value="Genomic_DNA"/>
</dbReference>
<evidence type="ECO:0000313" key="2">
    <source>
        <dbReference type="Proteomes" id="UP001597183"/>
    </source>
</evidence>